<dbReference type="PANTHER" id="PTHR33069:SF3">
    <property type="entry name" value="DYNEIN HEAVY CHAIN TAIL DOMAIN-CONTAINING PROTEIN"/>
    <property type="match status" value="1"/>
</dbReference>
<protein>
    <submittedName>
        <fullName evidence="1">Uncharacterized protein</fullName>
    </submittedName>
</protein>
<dbReference type="Proteomes" id="UP000054564">
    <property type="component" value="Unassembled WGS sequence"/>
</dbReference>
<dbReference type="AlphaFoldDB" id="A0A0L0UU45"/>
<sequence length="436" mass="50128">MEHVQENDSSDEVVMCEGLLGFKSSFPGGELTYRQRGDLAIHGFENLIYKLDPDDEESHSSLAQEESSTISPKDEVNFKKDLMHRLRSVLLPNLRQSVIKILLSPDPAHLPKEPGEKLKEILKGQSELDHSWDQIQRSVHKLCHESSQDSSSQANDGHLKDLKRFRLDRLSSLFEDDLLEDIILLFKYTLETIQRRGLSNFLPLAWNNNFYHLKDAFTSQHHTRYTASVLKTIDSMVCCIEGTELDIVQRDWPRNTRRLDDYMQQLLHLIDPTVSSNEAGRYPADTIPLSQPGIRVAKSVLTIIKISRIFFNKLSKRGINNKRLPLFTEMSSDELEAFSKVPSQIVHDLKAIISCLRRGDGGVIQLPQITKRLRKRFRSSLALITAHFIPLIPDTDNFPDRKKYYKTWFNVTWSTHFDLAISNLMNSARILHPNLS</sequence>
<dbReference type="PANTHER" id="PTHR33069">
    <property type="entry name" value="CHROMOSOME 7, WHOLE GENOME SHOTGUN SEQUENCE-RELATED"/>
    <property type="match status" value="1"/>
</dbReference>
<organism evidence="1 2">
    <name type="scientific">Puccinia striiformis f. sp. tritici PST-78</name>
    <dbReference type="NCBI Taxonomy" id="1165861"/>
    <lineage>
        <taxon>Eukaryota</taxon>
        <taxon>Fungi</taxon>
        <taxon>Dikarya</taxon>
        <taxon>Basidiomycota</taxon>
        <taxon>Pucciniomycotina</taxon>
        <taxon>Pucciniomycetes</taxon>
        <taxon>Pucciniales</taxon>
        <taxon>Pucciniaceae</taxon>
        <taxon>Puccinia</taxon>
    </lineage>
</organism>
<evidence type="ECO:0000313" key="1">
    <source>
        <dbReference type="EMBL" id="KNE90533.1"/>
    </source>
</evidence>
<reference evidence="2" key="1">
    <citation type="submission" date="2014-03" db="EMBL/GenBank/DDBJ databases">
        <title>The Genome Sequence of Puccinia striiformis f. sp. tritici PST-78.</title>
        <authorList>
            <consortium name="The Broad Institute Genome Sequencing Platform"/>
            <person name="Cuomo C."/>
            <person name="Hulbert S."/>
            <person name="Chen X."/>
            <person name="Walker B."/>
            <person name="Young S.K."/>
            <person name="Zeng Q."/>
            <person name="Gargeya S."/>
            <person name="Fitzgerald M."/>
            <person name="Haas B."/>
            <person name="Abouelleil A."/>
            <person name="Alvarado L."/>
            <person name="Arachchi H.M."/>
            <person name="Berlin A.M."/>
            <person name="Chapman S.B."/>
            <person name="Goldberg J."/>
            <person name="Griggs A."/>
            <person name="Gujja S."/>
            <person name="Hansen M."/>
            <person name="Howarth C."/>
            <person name="Imamovic A."/>
            <person name="Larimer J."/>
            <person name="McCowan C."/>
            <person name="Montmayeur A."/>
            <person name="Murphy C."/>
            <person name="Neiman D."/>
            <person name="Pearson M."/>
            <person name="Priest M."/>
            <person name="Roberts A."/>
            <person name="Saif S."/>
            <person name="Shea T."/>
            <person name="Sisk P."/>
            <person name="Sykes S."/>
            <person name="Wortman J."/>
            <person name="Nusbaum C."/>
            <person name="Birren B."/>
        </authorList>
    </citation>
    <scope>NUCLEOTIDE SEQUENCE [LARGE SCALE GENOMIC DNA]</scope>
    <source>
        <strain evidence="2">race PST-78</strain>
    </source>
</reference>
<comment type="caution">
    <text evidence="1">The sequence shown here is derived from an EMBL/GenBank/DDBJ whole genome shotgun (WGS) entry which is preliminary data.</text>
</comment>
<keyword evidence="2" id="KW-1185">Reference proteome</keyword>
<dbReference type="EMBL" id="AJIL01000252">
    <property type="protein sequence ID" value="KNE90533.1"/>
    <property type="molecule type" value="Genomic_DNA"/>
</dbReference>
<proteinExistence type="predicted"/>
<name>A0A0L0UU45_9BASI</name>
<dbReference type="STRING" id="1165861.A0A0L0UU45"/>
<gene>
    <name evidence="1" type="ORF">PSTG_16025</name>
</gene>
<evidence type="ECO:0000313" key="2">
    <source>
        <dbReference type="Proteomes" id="UP000054564"/>
    </source>
</evidence>
<accession>A0A0L0UU45</accession>